<dbReference type="PANTHER" id="PTHR37031">
    <property type="entry name" value="METALLOPHOSPHATASE BINDING DOMAIN PROTEIN"/>
    <property type="match status" value="1"/>
</dbReference>
<organism evidence="3 4">
    <name type="scientific">Williamsia phyllosphaerae</name>
    <dbReference type="NCBI Taxonomy" id="885042"/>
    <lineage>
        <taxon>Bacteria</taxon>
        <taxon>Bacillati</taxon>
        <taxon>Actinomycetota</taxon>
        <taxon>Actinomycetes</taxon>
        <taxon>Mycobacteriales</taxon>
        <taxon>Nocardiaceae</taxon>
        <taxon>Williamsia</taxon>
    </lineage>
</organism>
<evidence type="ECO:0000259" key="2">
    <source>
        <dbReference type="Pfam" id="PF25077"/>
    </source>
</evidence>
<keyword evidence="4" id="KW-1185">Reference proteome</keyword>
<evidence type="ECO:0000259" key="1">
    <source>
        <dbReference type="Pfam" id="PF09423"/>
    </source>
</evidence>
<dbReference type="InterPro" id="IPR056702">
    <property type="entry name" value="DUF7800"/>
</dbReference>
<accession>A0ABQ1UFP7</accession>
<comment type="caution">
    <text evidence="3">The sequence shown here is derived from an EMBL/GenBank/DDBJ whole genome shotgun (WGS) entry which is preliminary data.</text>
</comment>
<dbReference type="PANTHER" id="PTHR37031:SF2">
    <property type="entry name" value="PHOD-LIKE PHOSPHATASE METALLOPHOSPHATASE DOMAIN-CONTAINING PROTEIN"/>
    <property type="match status" value="1"/>
</dbReference>
<dbReference type="Proteomes" id="UP000632454">
    <property type="component" value="Unassembled WGS sequence"/>
</dbReference>
<dbReference type="InterPro" id="IPR029052">
    <property type="entry name" value="Metallo-depent_PP-like"/>
</dbReference>
<sequence>MGVSNSPDLVLGPILRYVDTHQATVWVETDRACTVEVSTSTGSTGSEPTWGIGGHHFAIVVLDDLPAASLVDYRVELRADSASASCWPPEDVRAVFRTADPDGDVAISFGSCRRGDTYDDESLQRIGADALVGLARRVRTEAPAHWPDLLLLLGDQVYADDPSPEILAQLHRHRAANPETTAALGDEVADEICDFEEYTWLYRESWGTPKVRALMASVPSCMILDDHDLRDDWNSSADWRRTVTATDWWPRRVVGAFTSYWIYQHLGNLSPTELAVDPVYAAVREAPDDVAREKILADFSLRADAEPDSTRWSYVRDLGHTRLIMIDSRCSRDLTPEHRAMLDVPEWEWLRTVTLETDARHILFGTSLPYLMLPALHHLEQWNEAVAQGAWGPRAAKVGEKLRLELDLEHWAAFDNSFRDMAGLVSELTARPTPPASVVWLSGDVHCSYVAEAQLTEKSTPQTALYQLTMSPFRNPLERPIRVVNRIAIRKPMVGLMRRLSRRAHVPETPMSWRATAGPWFDNGVMSLTITGERLLIRVEHAFVAPDRSQRLSQTHTGELTR</sequence>
<dbReference type="InterPro" id="IPR018946">
    <property type="entry name" value="PhoD-like_MPP"/>
</dbReference>
<reference evidence="4" key="1">
    <citation type="journal article" date="2019" name="Int. J. Syst. Evol. Microbiol.">
        <title>The Global Catalogue of Microorganisms (GCM) 10K type strain sequencing project: providing services to taxonomists for standard genome sequencing and annotation.</title>
        <authorList>
            <consortium name="The Broad Institute Genomics Platform"/>
            <consortium name="The Broad Institute Genome Sequencing Center for Infectious Disease"/>
            <person name="Wu L."/>
            <person name="Ma J."/>
        </authorList>
    </citation>
    <scope>NUCLEOTIDE SEQUENCE [LARGE SCALE GENOMIC DNA]</scope>
    <source>
        <strain evidence="4">CCM 7855</strain>
    </source>
</reference>
<protein>
    <submittedName>
        <fullName evidence="3">Alkaline phosphatase</fullName>
    </submittedName>
</protein>
<gene>
    <name evidence="3" type="ORF">GCM10007298_12570</name>
</gene>
<name>A0ABQ1UFP7_9NOCA</name>
<dbReference type="Pfam" id="PF09423">
    <property type="entry name" value="PhoD"/>
    <property type="match status" value="1"/>
</dbReference>
<dbReference type="InterPro" id="IPR038607">
    <property type="entry name" value="PhoD-like_sf"/>
</dbReference>
<proteinExistence type="predicted"/>
<dbReference type="SUPFAM" id="SSF56300">
    <property type="entry name" value="Metallo-dependent phosphatases"/>
    <property type="match status" value="1"/>
</dbReference>
<dbReference type="Pfam" id="PF25077">
    <property type="entry name" value="DUF7800"/>
    <property type="match status" value="1"/>
</dbReference>
<dbReference type="EMBL" id="BMCS01000001">
    <property type="protein sequence ID" value="GGF18021.1"/>
    <property type="molecule type" value="Genomic_DNA"/>
</dbReference>
<evidence type="ECO:0000313" key="3">
    <source>
        <dbReference type="EMBL" id="GGF18021.1"/>
    </source>
</evidence>
<feature type="domain" description="DUF7800" evidence="2">
    <location>
        <begin position="7"/>
        <end position="93"/>
    </location>
</feature>
<feature type="domain" description="PhoD-like phosphatase metallophosphatase" evidence="1">
    <location>
        <begin position="145"/>
        <end position="455"/>
    </location>
</feature>
<dbReference type="Gene3D" id="3.60.21.70">
    <property type="entry name" value="PhoD-like phosphatase"/>
    <property type="match status" value="1"/>
</dbReference>
<evidence type="ECO:0000313" key="4">
    <source>
        <dbReference type="Proteomes" id="UP000632454"/>
    </source>
</evidence>